<feature type="domain" description="Transposase Synechocystis PCC 6803" evidence="1">
    <location>
        <begin position="35"/>
        <end position="71"/>
    </location>
</feature>
<reference evidence="2" key="2">
    <citation type="submission" date="2020-11" db="EMBL/GenBank/DDBJ databases">
        <authorList>
            <person name="McCartney M.A."/>
            <person name="Auch B."/>
            <person name="Kono T."/>
            <person name="Mallez S."/>
            <person name="Becker A."/>
            <person name="Gohl D.M."/>
            <person name="Silverstein K.A.T."/>
            <person name="Koren S."/>
            <person name="Bechman K.B."/>
            <person name="Herman A."/>
            <person name="Abrahante J.E."/>
            <person name="Garbe J."/>
        </authorList>
    </citation>
    <scope>NUCLEOTIDE SEQUENCE</scope>
    <source>
        <strain evidence="2">Duluth1</strain>
        <tissue evidence="2">Whole animal</tissue>
    </source>
</reference>
<comment type="caution">
    <text evidence="2">The sequence shown here is derived from an EMBL/GenBank/DDBJ whole genome shotgun (WGS) entry which is preliminary data.</text>
</comment>
<reference evidence="2" key="1">
    <citation type="journal article" date="2019" name="bioRxiv">
        <title>The Genome of the Zebra Mussel, Dreissena polymorpha: A Resource for Invasive Species Research.</title>
        <authorList>
            <person name="McCartney M.A."/>
            <person name="Auch B."/>
            <person name="Kono T."/>
            <person name="Mallez S."/>
            <person name="Zhang Y."/>
            <person name="Obille A."/>
            <person name="Becker A."/>
            <person name="Abrahante J.E."/>
            <person name="Garbe J."/>
            <person name="Badalamenti J.P."/>
            <person name="Herman A."/>
            <person name="Mangelson H."/>
            <person name="Liachko I."/>
            <person name="Sullivan S."/>
            <person name="Sone E.D."/>
            <person name="Koren S."/>
            <person name="Silverstein K.A.T."/>
            <person name="Beckman K.B."/>
            <person name="Gohl D.M."/>
        </authorList>
    </citation>
    <scope>NUCLEOTIDE SEQUENCE</scope>
    <source>
        <strain evidence="2">Duluth1</strain>
        <tissue evidence="2">Whole animal</tissue>
    </source>
</reference>
<dbReference type="InterPro" id="IPR002622">
    <property type="entry name" value="Transposase_14"/>
</dbReference>
<dbReference type="AlphaFoldDB" id="A0A9D4FY49"/>
<dbReference type="EMBL" id="JAIWYP010000006">
    <property type="protein sequence ID" value="KAH3805258.1"/>
    <property type="molecule type" value="Genomic_DNA"/>
</dbReference>
<keyword evidence="3" id="KW-1185">Reference proteome</keyword>
<dbReference type="Gene3D" id="1.10.10.60">
    <property type="entry name" value="Homeodomain-like"/>
    <property type="match status" value="1"/>
</dbReference>
<sequence>MMRLRIESMKYGQGYSNISRALDEPKYDIPKEILVTLIESGFKITEISKLLSVSERTIYRQMNKFNITCYDFTDIDDLNLETEVRHVIAEFPRVGETMIRQILHEKAIKVYKYYVSIV</sequence>
<dbReference type="Pfam" id="PF01710">
    <property type="entry name" value="HTH_Tnp_IS630"/>
    <property type="match status" value="1"/>
</dbReference>
<organism evidence="2 3">
    <name type="scientific">Dreissena polymorpha</name>
    <name type="common">Zebra mussel</name>
    <name type="synonym">Mytilus polymorpha</name>
    <dbReference type="NCBI Taxonomy" id="45954"/>
    <lineage>
        <taxon>Eukaryota</taxon>
        <taxon>Metazoa</taxon>
        <taxon>Spiralia</taxon>
        <taxon>Lophotrochozoa</taxon>
        <taxon>Mollusca</taxon>
        <taxon>Bivalvia</taxon>
        <taxon>Autobranchia</taxon>
        <taxon>Heteroconchia</taxon>
        <taxon>Euheterodonta</taxon>
        <taxon>Imparidentia</taxon>
        <taxon>Neoheterodontei</taxon>
        <taxon>Myida</taxon>
        <taxon>Dreissenoidea</taxon>
        <taxon>Dreissenidae</taxon>
        <taxon>Dreissena</taxon>
    </lineage>
</organism>
<evidence type="ECO:0000313" key="3">
    <source>
        <dbReference type="Proteomes" id="UP000828390"/>
    </source>
</evidence>
<proteinExistence type="predicted"/>
<dbReference type="Proteomes" id="UP000828390">
    <property type="component" value="Unassembled WGS sequence"/>
</dbReference>
<protein>
    <recommendedName>
        <fullName evidence="1">Transposase Synechocystis PCC 6803 domain-containing protein</fullName>
    </recommendedName>
</protein>
<accession>A0A9D4FY49</accession>
<evidence type="ECO:0000259" key="1">
    <source>
        <dbReference type="Pfam" id="PF01710"/>
    </source>
</evidence>
<gene>
    <name evidence="2" type="ORF">DPMN_133555</name>
</gene>
<evidence type="ECO:0000313" key="2">
    <source>
        <dbReference type="EMBL" id="KAH3805258.1"/>
    </source>
</evidence>
<name>A0A9D4FY49_DREPO</name>